<dbReference type="EMBL" id="AP018203">
    <property type="protein sequence ID" value="BAY57767.1"/>
    <property type="molecule type" value="Genomic_DNA"/>
</dbReference>
<dbReference type="Proteomes" id="UP000217895">
    <property type="component" value="Chromosome"/>
</dbReference>
<keyword evidence="2" id="KW-1185">Reference proteome</keyword>
<name>A0A1Z4JMC5_LEPBY</name>
<gene>
    <name evidence="1" type="ORF">NIES2135_46380</name>
</gene>
<accession>A0A1Z4JMC5</accession>
<organism evidence="1 2">
    <name type="scientific">Leptolyngbya boryana NIES-2135</name>
    <dbReference type="NCBI Taxonomy" id="1973484"/>
    <lineage>
        <taxon>Bacteria</taxon>
        <taxon>Bacillati</taxon>
        <taxon>Cyanobacteriota</taxon>
        <taxon>Cyanophyceae</taxon>
        <taxon>Leptolyngbyales</taxon>
        <taxon>Leptolyngbyaceae</taxon>
        <taxon>Leptolyngbya group</taxon>
        <taxon>Leptolyngbya</taxon>
    </lineage>
</organism>
<protein>
    <submittedName>
        <fullName evidence="1">Uncharacterized protein</fullName>
    </submittedName>
</protein>
<reference evidence="1 2" key="1">
    <citation type="submission" date="2017-06" db="EMBL/GenBank/DDBJ databases">
        <title>Genome sequencing of cyanobaciteial culture collection at National Institute for Environmental Studies (NIES).</title>
        <authorList>
            <person name="Hirose Y."/>
            <person name="Shimura Y."/>
            <person name="Fujisawa T."/>
            <person name="Nakamura Y."/>
            <person name="Kawachi M."/>
        </authorList>
    </citation>
    <scope>NUCLEOTIDE SEQUENCE [LARGE SCALE GENOMIC DNA]</scope>
    <source>
        <strain evidence="1 2">NIES-2135</strain>
    </source>
</reference>
<sequence length="203" mass="21548">MTWTTIATITAGQDWQSTPVISSELGYVRLTFETAGVPVWLAQVDPDSTDIYDERRITATPHARILEFEAPPFFSDRALALRVPNFATPFDVQIEVSSMPISRGGSSQITVNTPTSANVVASSVTASTTSVQLLAANANRKSASILNNGTGILYVELGATASTSAFTISLNNGDLYELPIAYTGNIAGIWSATGGNALVREFV</sequence>
<proteinExistence type="predicted"/>
<dbReference type="AlphaFoldDB" id="A0A1Z4JMC5"/>
<evidence type="ECO:0000313" key="2">
    <source>
        <dbReference type="Proteomes" id="UP000217895"/>
    </source>
</evidence>
<evidence type="ECO:0000313" key="1">
    <source>
        <dbReference type="EMBL" id="BAY57767.1"/>
    </source>
</evidence>